<dbReference type="EMBL" id="CP113162">
    <property type="protein sequence ID" value="WEF50482.1"/>
    <property type="molecule type" value="Genomic_DNA"/>
</dbReference>
<evidence type="ECO:0000313" key="3">
    <source>
        <dbReference type="Proteomes" id="UP001213907"/>
    </source>
</evidence>
<dbReference type="SUPFAM" id="SSF46785">
    <property type="entry name" value="Winged helix' DNA-binding domain"/>
    <property type="match status" value="1"/>
</dbReference>
<gene>
    <name evidence="2" type="ORF">AFIC_002024</name>
</gene>
<dbReference type="PROSITE" id="PS50995">
    <property type="entry name" value="HTH_MARR_2"/>
    <property type="match status" value="1"/>
</dbReference>
<dbReference type="InterPro" id="IPR000835">
    <property type="entry name" value="HTH_MarR-typ"/>
</dbReference>
<keyword evidence="3" id="KW-1185">Reference proteome</keyword>
<dbReference type="InterPro" id="IPR036390">
    <property type="entry name" value="WH_DNA-bd_sf"/>
</dbReference>
<protein>
    <submittedName>
        <fullName evidence="2">MarR family winged helix-turn-helix transcriptional regulator</fullName>
    </submittedName>
</protein>
<dbReference type="PANTHER" id="PTHR33164:SF43">
    <property type="entry name" value="HTH-TYPE TRANSCRIPTIONAL REPRESSOR YETL"/>
    <property type="match status" value="1"/>
</dbReference>
<accession>A0ABY8BKI2</accession>
<reference evidence="2 3" key="1">
    <citation type="submission" date="2022-11" db="EMBL/GenBank/DDBJ databases">
        <authorList>
            <person name="Siebert D."/>
            <person name="Busche T."/>
            <person name="Saydam E."/>
            <person name="Kalinowski J."/>
            <person name="Ruckert C."/>
            <person name="Blombach B."/>
        </authorList>
    </citation>
    <scope>NUCLEOTIDE SEQUENCE [LARGE SCALE GENOMIC DNA]</scope>
    <source>
        <strain evidence="2 3">DSM 1083</strain>
    </source>
</reference>
<evidence type="ECO:0000259" key="1">
    <source>
        <dbReference type="PROSITE" id="PS50995"/>
    </source>
</evidence>
<feature type="domain" description="HTH marR-type" evidence="1">
    <location>
        <begin position="17"/>
        <end position="149"/>
    </location>
</feature>
<dbReference type="RefSeq" id="WP_275246112.1">
    <property type="nucleotide sequence ID" value="NZ_BAABDX010000002.1"/>
</dbReference>
<dbReference type="PANTHER" id="PTHR33164">
    <property type="entry name" value="TRANSCRIPTIONAL REGULATOR, MARR FAMILY"/>
    <property type="match status" value="1"/>
</dbReference>
<dbReference type="Pfam" id="PF12802">
    <property type="entry name" value="MarR_2"/>
    <property type="match status" value="1"/>
</dbReference>
<sequence length="230" mass="24826">MSKQPPFDFEAASQPVATRAGAGLAKIGIALKHHAWRDGSPERLTPTQGQTVVILKNARRGLRLDEIAAALGVTAPTASEAVKSLVQKKFAARRSCKDDGRAVSVTLTARGEELADRVANWPDFLLRALDTLDAAEQTAFLRSLMKIIRGLQDAGDIPIQRMCIGCRYFNPHSHADPVRPHHCAFVDAPFGDRHLRLDCNEYEAAAPNAARSNWGAWSGNAPASGIEGAI</sequence>
<dbReference type="SMART" id="SM00347">
    <property type="entry name" value="HTH_MARR"/>
    <property type="match status" value="1"/>
</dbReference>
<organism evidence="2 3">
    <name type="scientific">Afipia carboxydohydrogena</name>
    <name type="common">Pseudomonas carboxydohydrogena</name>
    <dbReference type="NCBI Taxonomy" id="290"/>
    <lineage>
        <taxon>Bacteria</taxon>
        <taxon>Pseudomonadati</taxon>
        <taxon>Pseudomonadota</taxon>
        <taxon>Alphaproteobacteria</taxon>
        <taxon>Hyphomicrobiales</taxon>
        <taxon>Nitrobacteraceae</taxon>
        <taxon>Afipia</taxon>
    </lineage>
</organism>
<name>A0ABY8BKI2_AFICR</name>
<dbReference type="Proteomes" id="UP001213907">
    <property type="component" value="Chromosome"/>
</dbReference>
<dbReference type="Gene3D" id="1.10.10.10">
    <property type="entry name" value="Winged helix-like DNA-binding domain superfamily/Winged helix DNA-binding domain"/>
    <property type="match status" value="1"/>
</dbReference>
<dbReference type="InterPro" id="IPR036388">
    <property type="entry name" value="WH-like_DNA-bd_sf"/>
</dbReference>
<evidence type="ECO:0000313" key="2">
    <source>
        <dbReference type="EMBL" id="WEF50482.1"/>
    </source>
</evidence>
<proteinExistence type="predicted"/>
<dbReference type="InterPro" id="IPR039422">
    <property type="entry name" value="MarR/SlyA-like"/>
</dbReference>